<comment type="caution">
    <text evidence="3">The sequence shown here is derived from an EMBL/GenBank/DDBJ whole genome shotgun (WGS) entry which is preliminary data.</text>
</comment>
<proteinExistence type="predicted"/>
<evidence type="ECO:0000313" key="3">
    <source>
        <dbReference type="EMBL" id="MBE8590112.1"/>
    </source>
</evidence>
<dbReference type="InterPro" id="IPR010812">
    <property type="entry name" value="HrpJ-like"/>
</dbReference>
<feature type="region of interest" description="Disordered" evidence="1">
    <location>
        <begin position="1"/>
        <end position="25"/>
    </location>
</feature>
<protein>
    <submittedName>
        <fullName evidence="3">Type III secretion system gatekeeper subunit SctW</fullName>
    </submittedName>
</protein>
<gene>
    <name evidence="3" type="primary">sctW</name>
    <name evidence="3" type="ORF">IQK56_03765</name>
</gene>
<dbReference type="Pfam" id="PF07201">
    <property type="entry name" value="HrpJ"/>
    <property type="match status" value="1"/>
</dbReference>
<organism evidence="3 4">
    <name type="scientific">Pseudomonas cyclaminis</name>
    <dbReference type="NCBI Taxonomy" id="2781239"/>
    <lineage>
        <taxon>Bacteria</taxon>
        <taxon>Pseudomonadati</taxon>
        <taxon>Pseudomonadota</taxon>
        <taxon>Gammaproteobacteria</taxon>
        <taxon>Pseudomonadales</taxon>
        <taxon>Pseudomonadaceae</taxon>
        <taxon>Pseudomonas</taxon>
    </lineage>
</organism>
<dbReference type="EMBL" id="JADDUM010000027">
    <property type="protein sequence ID" value="MBE8590112.1"/>
    <property type="molecule type" value="Genomic_DNA"/>
</dbReference>
<accession>A0ABR9SMH5</accession>
<dbReference type="InterPro" id="IPR013401">
    <property type="entry name" value="T3SS_LcrE"/>
</dbReference>
<dbReference type="NCBIfam" id="TIGR02568">
    <property type="entry name" value="LcrE"/>
    <property type="match status" value="1"/>
</dbReference>
<keyword evidence="4" id="KW-1185">Reference proteome</keyword>
<sequence length="357" mass="39030">MNVEITPEVQKSQYPDQLAPSSGIAPQKLSATTGIDELANVFSQEAMRNNQPLGERKFEMRVPPIEQFKRLYSLLSLPAEASLSAVARRIRMQLLQRPSVDTLVKQTGRDPACTYVVLKHVLAQAEGESRETEAELARDALAKLEVRYKGEIQAGLNIAMTLHAASGDPQECQAVRALYYASVVQRQSLARMMQALLGVYGGERFAAGLMVMRKALADDIAAHTPSVPTAQLRTLLLGLQSCGQLSAVLGACQMLIHRLSIEQDSVSLLHRLLGYAGSGIAPAQVQSLVEELAGGKPTEPLVLLNALYPLFQQLPIALWSDQRERNEALHNFLLVMDEFARIERGSAYVAGFSRGQA</sequence>
<dbReference type="SUPFAM" id="SSF140591">
    <property type="entry name" value="Type III secretion system domain"/>
    <property type="match status" value="1"/>
</dbReference>
<evidence type="ECO:0000259" key="2">
    <source>
        <dbReference type="Pfam" id="PF07201"/>
    </source>
</evidence>
<reference evidence="3 4" key="1">
    <citation type="submission" date="2020-10" db="EMBL/GenBank/DDBJ databases">
        <title>The draft genomes of Cyclamen pathogen Pseudomonas sp.</title>
        <authorList>
            <person name="Fujikawa T."/>
            <person name="Sawada H."/>
        </authorList>
    </citation>
    <scope>NUCLEOTIDE SEQUENCE [LARGE SCALE GENOMIC DNA]</scope>
    <source>
        <strain evidence="3 4">MAFF 301449</strain>
    </source>
</reference>
<dbReference type="RefSeq" id="WP_150760839.1">
    <property type="nucleotide sequence ID" value="NZ_JADDUM010000027.1"/>
</dbReference>
<evidence type="ECO:0000256" key="1">
    <source>
        <dbReference type="SAM" id="MobiDB-lite"/>
    </source>
</evidence>
<dbReference type="Proteomes" id="UP000613075">
    <property type="component" value="Unassembled WGS sequence"/>
</dbReference>
<name>A0ABR9SMH5_9PSED</name>
<dbReference type="Gene3D" id="1.10.150.630">
    <property type="match status" value="1"/>
</dbReference>
<feature type="domain" description="Hypersensitivity response secretion-like HrpJ" evidence="2">
    <location>
        <begin position="42"/>
        <end position="198"/>
    </location>
</feature>
<dbReference type="InterPro" id="IPR013351">
    <property type="entry name" value="T3SS_TyeA-rel"/>
</dbReference>
<evidence type="ECO:0000313" key="4">
    <source>
        <dbReference type="Proteomes" id="UP000613075"/>
    </source>
</evidence>
<dbReference type="NCBIfam" id="TIGR02511">
    <property type="entry name" value="type_III_tyeA"/>
    <property type="match status" value="1"/>
</dbReference>